<dbReference type="Proteomes" id="UP000287394">
    <property type="component" value="Chromosome"/>
</dbReference>
<dbReference type="RefSeq" id="WP_119320651.1">
    <property type="nucleotide sequence ID" value="NZ_AP025739.1"/>
</dbReference>
<dbReference type="InterPro" id="IPR036390">
    <property type="entry name" value="WH_DNA-bd_sf"/>
</dbReference>
<dbReference type="AlphaFoldDB" id="A0A402CTE6"/>
<dbReference type="SUPFAM" id="SSF46785">
    <property type="entry name" value="Winged helix' DNA-binding domain"/>
    <property type="match status" value="1"/>
</dbReference>
<reference evidence="1 2" key="1">
    <citation type="journal article" date="2019" name="Int. J. Syst. Evol. Microbiol.">
        <title>Capsulimonas corticalis gen. nov., sp. nov., an aerobic capsulated bacterium, of a novel bacterial order, Capsulimonadales ord. nov., of the class Armatimonadia of the phylum Armatimonadetes.</title>
        <authorList>
            <person name="Li J."/>
            <person name="Kudo C."/>
            <person name="Tonouchi A."/>
        </authorList>
    </citation>
    <scope>NUCLEOTIDE SEQUENCE [LARGE SCALE GENOMIC DNA]</scope>
    <source>
        <strain evidence="1 2">AX-7</strain>
    </source>
</reference>
<dbReference type="OrthoDB" id="9807069at2"/>
<dbReference type="PANTHER" id="PTHR33204">
    <property type="entry name" value="TRANSCRIPTIONAL REGULATOR, MARR FAMILY"/>
    <property type="match status" value="1"/>
</dbReference>
<proteinExistence type="predicted"/>
<dbReference type="Pfam" id="PF01638">
    <property type="entry name" value="HxlR"/>
    <property type="match status" value="1"/>
</dbReference>
<gene>
    <name evidence="1" type="ORF">CCAX7_28040</name>
</gene>
<dbReference type="KEGG" id="ccot:CCAX7_28040"/>
<dbReference type="PROSITE" id="PS51118">
    <property type="entry name" value="HTH_HXLR"/>
    <property type="match status" value="1"/>
</dbReference>
<dbReference type="Gene3D" id="1.10.10.10">
    <property type="entry name" value="Winged helix-like DNA-binding domain superfamily/Winged helix DNA-binding domain"/>
    <property type="match status" value="1"/>
</dbReference>
<name>A0A402CTE6_9BACT</name>
<evidence type="ECO:0000313" key="2">
    <source>
        <dbReference type="Proteomes" id="UP000287394"/>
    </source>
</evidence>
<dbReference type="InterPro" id="IPR036388">
    <property type="entry name" value="WH-like_DNA-bd_sf"/>
</dbReference>
<dbReference type="InterPro" id="IPR002577">
    <property type="entry name" value="HTH_HxlR"/>
</dbReference>
<dbReference type="EMBL" id="AP025739">
    <property type="protein sequence ID" value="BDI30753.1"/>
    <property type="molecule type" value="Genomic_DNA"/>
</dbReference>
<sequence length="139" mass="15418">MTTHDACQCSALQASDQPCALTQVIDVISTKWALPVLHQLLIADGPVRFGALKKTVGVVTQRELTRTLRRFEDFGLVDRKAYAETPMRVEYTLTPLGESLREPILSLGRWARENADQLQVPASPDHTEAYGAAASRREI</sequence>
<evidence type="ECO:0000313" key="1">
    <source>
        <dbReference type="EMBL" id="BDI30753.1"/>
    </source>
</evidence>
<keyword evidence="2" id="KW-1185">Reference proteome</keyword>
<protein>
    <submittedName>
        <fullName evidence="1">Uncharacterized protein</fullName>
    </submittedName>
</protein>
<organism evidence="1 2">
    <name type="scientific">Capsulimonas corticalis</name>
    <dbReference type="NCBI Taxonomy" id="2219043"/>
    <lineage>
        <taxon>Bacteria</taxon>
        <taxon>Bacillati</taxon>
        <taxon>Armatimonadota</taxon>
        <taxon>Armatimonadia</taxon>
        <taxon>Capsulimonadales</taxon>
        <taxon>Capsulimonadaceae</taxon>
        <taxon>Capsulimonas</taxon>
    </lineage>
</organism>
<accession>A0A402CTE6</accession>